<dbReference type="GO" id="GO:0015036">
    <property type="term" value="F:disulfide oxidoreductase activity"/>
    <property type="evidence" value="ECO:0007669"/>
    <property type="project" value="UniProtKB-ARBA"/>
</dbReference>
<evidence type="ECO:0000313" key="11">
    <source>
        <dbReference type="EMBL" id="TCO82629.1"/>
    </source>
</evidence>
<dbReference type="InterPro" id="IPR017937">
    <property type="entry name" value="Thioredoxin_CS"/>
</dbReference>
<evidence type="ECO:0000256" key="2">
    <source>
        <dbReference type="ARBA" id="ARBA00005791"/>
    </source>
</evidence>
<feature type="chain" id="PRO_5020889011" description="Thiol:disulfide interchange protein" evidence="9">
    <location>
        <begin position="23"/>
        <end position="212"/>
    </location>
</feature>
<protein>
    <recommendedName>
        <fullName evidence="7">Thiol:disulfide interchange protein</fullName>
    </recommendedName>
</protein>
<sequence length="212" mass="23409">MTTLLRRFLLAMLATLPLLAGAADAPFTAGKHYRVLQTPVATSTPPGQVEVVELFWYGCPHCYALEPVIEGWLANKPAAATFVRIPAPLNPQWEVGTRTYYALEALGLLDKLHRPLFDAIHREHRNLFSEEAVADFVAEQGGDRDAFIRAYRSFDVDAKTRRARQLTGQYRVTGVPSVIVAGKYMTDIGMAGSPQALIELINFLVAQERAPG</sequence>
<keyword evidence="6" id="KW-0676">Redox-active center</keyword>
<dbReference type="InterPro" id="IPR036249">
    <property type="entry name" value="Thioredoxin-like_sf"/>
</dbReference>
<dbReference type="Proteomes" id="UP000295765">
    <property type="component" value="Unassembled WGS sequence"/>
</dbReference>
<evidence type="ECO:0000313" key="12">
    <source>
        <dbReference type="Proteomes" id="UP000295765"/>
    </source>
</evidence>
<dbReference type="PANTHER" id="PTHR35891">
    <property type="entry name" value="THIOL:DISULFIDE INTERCHANGE PROTEIN DSBA"/>
    <property type="match status" value="1"/>
</dbReference>
<dbReference type="EMBL" id="SLWY01000004">
    <property type="protein sequence ID" value="TCO82629.1"/>
    <property type="molecule type" value="Genomic_DNA"/>
</dbReference>
<dbReference type="InterPro" id="IPR050824">
    <property type="entry name" value="Thiol_disulfide_DsbA"/>
</dbReference>
<evidence type="ECO:0000256" key="9">
    <source>
        <dbReference type="SAM" id="SignalP"/>
    </source>
</evidence>
<evidence type="ECO:0000256" key="5">
    <source>
        <dbReference type="ARBA" id="ARBA00023157"/>
    </source>
</evidence>
<dbReference type="RefSeq" id="WP_132539064.1">
    <property type="nucleotide sequence ID" value="NZ_SLWY01000004.1"/>
</dbReference>
<keyword evidence="3 9" id="KW-0732">Signal</keyword>
<gene>
    <name evidence="11" type="ORF">EV699_10421</name>
</gene>
<feature type="domain" description="Thioredoxin" evidence="10">
    <location>
        <begin position="14"/>
        <end position="168"/>
    </location>
</feature>
<dbReference type="InterPro" id="IPR023205">
    <property type="entry name" value="DsbA/DsbL"/>
</dbReference>
<comment type="caution">
    <text evidence="11">The sequence shown here is derived from an EMBL/GenBank/DDBJ whole genome shotgun (WGS) entry which is preliminary data.</text>
</comment>
<keyword evidence="5 7" id="KW-1015">Disulfide bond</keyword>
<dbReference type="SUPFAM" id="SSF52833">
    <property type="entry name" value="Thioredoxin-like"/>
    <property type="match status" value="1"/>
</dbReference>
<comment type="subcellular location">
    <subcellularLocation>
        <location evidence="1 7">Periplasm</location>
    </subcellularLocation>
</comment>
<evidence type="ECO:0000256" key="3">
    <source>
        <dbReference type="ARBA" id="ARBA00022729"/>
    </source>
</evidence>
<proteinExistence type="inferred from homology"/>
<evidence type="ECO:0000256" key="1">
    <source>
        <dbReference type="ARBA" id="ARBA00004418"/>
    </source>
</evidence>
<accession>A0A4R2LDM4</accession>
<dbReference type="AlphaFoldDB" id="A0A4R2LDM4"/>
<dbReference type="CDD" id="cd03019">
    <property type="entry name" value="DsbA_DsbA"/>
    <property type="match status" value="1"/>
</dbReference>
<dbReference type="PANTHER" id="PTHR35891:SF2">
    <property type="entry name" value="THIOL:DISULFIDE INTERCHANGE PROTEIN DSBA"/>
    <property type="match status" value="1"/>
</dbReference>
<dbReference type="PIRSF" id="PIRSF001488">
    <property type="entry name" value="Tdi_protein"/>
    <property type="match status" value="1"/>
</dbReference>
<dbReference type="InterPro" id="IPR001853">
    <property type="entry name" value="DSBA-like_thioredoxin_dom"/>
</dbReference>
<dbReference type="GO" id="GO:0042597">
    <property type="term" value="C:periplasmic space"/>
    <property type="evidence" value="ECO:0007669"/>
    <property type="project" value="UniProtKB-SubCell"/>
</dbReference>
<feature type="signal peptide" evidence="9">
    <location>
        <begin position="1"/>
        <end position="22"/>
    </location>
</feature>
<dbReference type="Gene3D" id="3.40.30.10">
    <property type="entry name" value="Glutaredoxin"/>
    <property type="match status" value="1"/>
</dbReference>
<keyword evidence="12" id="KW-1185">Reference proteome</keyword>
<reference evidence="11 12" key="1">
    <citation type="submission" date="2019-03" db="EMBL/GenBank/DDBJ databases">
        <title>Genomic Encyclopedia of Type Strains, Phase IV (KMG-IV): sequencing the most valuable type-strain genomes for metagenomic binning, comparative biology and taxonomic classification.</title>
        <authorList>
            <person name="Goeker M."/>
        </authorList>
    </citation>
    <scope>NUCLEOTIDE SEQUENCE [LARGE SCALE GENOMIC DNA]</scope>
    <source>
        <strain evidence="11 12">DSM 25287</strain>
    </source>
</reference>
<name>A0A4R2LDM4_9GAMM</name>
<evidence type="ECO:0000256" key="4">
    <source>
        <dbReference type="ARBA" id="ARBA00022764"/>
    </source>
</evidence>
<organism evidence="11 12">
    <name type="scientific">Plasticicumulans lactativorans</name>
    <dbReference type="NCBI Taxonomy" id="1133106"/>
    <lineage>
        <taxon>Bacteria</taxon>
        <taxon>Pseudomonadati</taxon>
        <taxon>Pseudomonadota</taxon>
        <taxon>Gammaproteobacteria</taxon>
        <taxon>Candidatus Competibacteraceae</taxon>
        <taxon>Plasticicumulans</taxon>
    </lineage>
</organism>
<dbReference type="OrthoDB" id="9784896at2"/>
<dbReference type="InterPro" id="IPR013766">
    <property type="entry name" value="Thioredoxin_domain"/>
</dbReference>
<evidence type="ECO:0000256" key="7">
    <source>
        <dbReference type="PIRNR" id="PIRNR001488"/>
    </source>
</evidence>
<dbReference type="PROSITE" id="PS51352">
    <property type="entry name" value="THIOREDOXIN_2"/>
    <property type="match status" value="1"/>
</dbReference>
<evidence type="ECO:0000256" key="6">
    <source>
        <dbReference type="ARBA" id="ARBA00023284"/>
    </source>
</evidence>
<keyword evidence="4 7" id="KW-0574">Periplasm</keyword>
<evidence type="ECO:0000259" key="10">
    <source>
        <dbReference type="PROSITE" id="PS51352"/>
    </source>
</evidence>
<comment type="similarity">
    <text evidence="2">Belongs to the thioredoxin family. DsbA subfamily.</text>
</comment>
<dbReference type="Pfam" id="PF01323">
    <property type="entry name" value="DSBA"/>
    <property type="match status" value="1"/>
</dbReference>
<evidence type="ECO:0000256" key="8">
    <source>
        <dbReference type="PIRSR" id="PIRSR001488-1"/>
    </source>
</evidence>
<dbReference type="PROSITE" id="PS00194">
    <property type="entry name" value="THIOREDOXIN_1"/>
    <property type="match status" value="1"/>
</dbReference>
<feature type="disulfide bond" description="Redox-active" evidence="8">
    <location>
        <begin position="59"/>
        <end position="62"/>
    </location>
</feature>